<organism evidence="3 4">
    <name type="scientific">Mesorhizobium argentiipisi</name>
    <dbReference type="NCBI Taxonomy" id="3015175"/>
    <lineage>
        <taxon>Bacteria</taxon>
        <taxon>Pseudomonadati</taxon>
        <taxon>Pseudomonadota</taxon>
        <taxon>Alphaproteobacteria</taxon>
        <taxon>Hyphomicrobiales</taxon>
        <taxon>Phyllobacteriaceae</taxon>
        <taxon>Mesorhizobium</taxon>
    </lineage>
</organism>
<protein>
    <recommendedName>
        <fullName evidence="5">Exopolysaccharide repressor protein</fullName>
    </recommendedName>
</protein>
<keyword evidence="2" id="KW-0472">Membrane</keyword>
<evidence type="ECO:0000313" key="3">
    <source>
        <dbReference type="EMBL" id="MEI9402080.1"/>
    </source>
</evidence>
<dbReference type="Proteomes" id="UP001366503">
    <property type="component" value="Unassembled WGS sequence"/>
</dbReference>
<feature type="compositionally biased region" description="Polar residues" evidence="1">
    <location>
        <begin position="77"/>
        <end position="88"/>
    </location>
</feature>
<evidence type="ECO:0008006" key="5">
    <source>
        <dbReference type="Google" id="ProtNLM"/>
    </source>
</evidence>
<sequence>MSLRMLCVAMAVVLPINALAVYVMSLSICTVVIKTLSCALLLQAGYFASVLFLIWRSGCPGRVAQKAKHFDGHQEGWGQSPTFSGDGE</sequence>
<name>A0ABU8K8Q6_9HYPH</name>
<evidence type="ECO:0000313" key="4">
    <source>
        <dbReference type="Proteomes" id="UP001366503"/>
    </source>
</evidence>
<dbReference type="RefSeq" id="WP_337092396.1">
    <property type="nucleotide sequence ID" value="NZ_JAPYKO010000003.1"/>
</dbReference>
<keyword evidence="2" id="KW-1133">Transmembrane helix</keyword>
<feature type="transmembrane region" description="Helical" evidence="2">
    <location>
        <begin position="30"/>
        <end position="55"/>
    </location>
</feature>
<accession>A0ABU8K8Q6</accession>
<keyword evidence="4" id="KW-1185">Reference proteome</keyword>
<reference evidence="3 4" key="1">
    <citation type="submission" date="2022-12" db="EMBL/GenBank/DDBJ databases">
        <authorList>
            <person name="Muema E."/>
        </authorList>
    </citation>
    <scope>NUCLEOTIDE SEQUENCE [LARGE SCALE GENOMIC DNA]</scope>
    <source>
        <strain evidence="4">1330</strain>
    </source>
</reference>
<evidence type="ECO:0000256" key="2">
    <source>
        <dbReference type="SAM" id="Phobius"/>
    </source>
</evidence>
<dbReference type="EMBL" id="JAPYKO010000003">
    <property type="protein sequence ID" value="MEI9402080.1"/>
    <property type="molecule type" value="Genomic_DNA"/>
</dbReference>
<dbReference type="InterPro" id="IPR024239">
    <property type="entry name" value="SyrA"/>
</dbReference>
<gene>
    <name evidence="3" type="ORF">O7A05_07885</name>
</gene>
<feature type="region of interest" description="Disordered" evidence="1">
    <location>
        <begin position="69"/>
        <end position="88"/>
    </location>
</feature>
<comment type="caution">
    <text evidence="3">The sequence shown here is derived from an EMBL/GenBank/DDBJ whole genome shotgun (WGS) entry which is preliminary data.</text>
</comment>
<keyword evidence="2" id="KW-0812">Transmembrane</keyword>
<proteinExistence type="predicted"/>
<dbReference type="Pfam" id="PF11089">
    <property type="entry name" value="SyrA"/>
    <property type="match status" value="1"/>
</dbReference>
<evidence type="ECO:0000256" key="1">
    <source>
        <dbReference type="SAM" id="MobiDB-lite"/>
    </source>
</evidence>